<evidence type="ECO:0000313" key="2">
    <source>
        <dbReference type="Proteomes" id="UP000286038"/>
    </source>
</evidence>
<accession>A0A415Q9B4</accession>
<proteinExistence type="predicted"/>
<organism evidence="1 2">
    <name type="scientific">Butyricimonas virosa</name>
    <dbReference type="NCBI Taxonomy" id="544645"/>
    <lineage>
        <taxon>Bacteria</taxon>
        <taxon>Pseudomonadati</taxon>
        <taxon>Bacteroidota</taxon>
        <taxon>Bacteroidia</taxon>
        <taxon>Bacteroidales</taxon>
        <taxon>Odoribacteraceae</taxon>
        <taxon>Butyricimonas</taxon>
    </lineage>
</organism>
<name>A0A415Q9B4_9BACT</name>
<sequence length="136" mass="15276">MKQVVYILFICGLFAYGCQDITVGYLETRNAVYFPDSMIVKASLDPEEDARQIEFKIPWQSTSIDGVQGTSPVRYSIKSIDSEHPGAVAQFTMRGKGIIELPYNHTVPAGRYVVNVRIEAGEHVQELDSMYTVIVR</sequence>
<gene>
    <name evidence="1" type="ORF">DWZ68_18180</name>
</gene>
<dbReference type="RefSeq" id="WP_118451135.1">
    <property type="nucleotide sequence ID" value="NZ_CABJDM010000050.1"/>
</dbReference>
<dbReference type="EMBL" id="QRPV01000050">
    <property type="protein sequence ID" value="RHM37930.1"/>
    <property type="molecule type" value="Genomic_DNA"/>
</dbReference>
<comment type="caution">
    <text evidence="1">The sequence shown here is derived from an EMBL/GenBank/DDBJ whole genome shotgun (WGS) entry which is preliminary data.</text>
</comment>
<evidence type="ECO:0000313" key="1">
    <source>
        <dbReference type="EMBL" id="RHM37930.1"/>
    </source>
</evidence>
<reference evidence="1 2" key="1">
    <citation type="submission" date="2018-08" db="EMBL/GenBank/DDBJ databases">
        <title>A genome reference for cultivated species of the human gut microbiota.</title>
        <authorList>
            <person name="Zou Y."/>
            <person name="Xue W."/>
            <person name="Luo G."/>
        </authorList>
    </citation>
    <scope>NUCLEOTIDE SEQUENCE [LARGE SCALE GENOMIC DNA]</scope>
    <source>
        <strain evidence="1 2">AF34-33</strain>
    </source>
</reference>
<dbReference type="Proteomes" id="UP000286038">
    <property type="component" value="Unassembled WGS sequence"/>
</dbReference>
<dbReference type="PROSITE" id="PS51257">
    <property type="entry name" value="PROKAR_LIPOPROTEIN"/>
    <property type="match status" value="1"/>
</dbReference>
<dbReference type="AlphaFoldDB" id="A0A415Q9B4"/>
<protein>
    <submittedName>
        <fullName evidence="1">Uncharacterized protein</fullName>
    </submittedName>
</protein>